<dbReference type="GO" id="GO:0046872">
    <property type="term" value="F:metal ion binding"/>
    <property type="evidence" value="ECO:0007669"/>
    <property type="project" value="UniProtKB-KW"/>
</dbReference>
<name>A0A6L2MJN5_TANCI</name>
<dbReference type="Pfam" id="PF22936">
    <property type="entry name" value="Pol_BBD"/>
    <property type="match status" value="1"/>
</dbReference>
<keyword evidence="8" id="KW-0378">Hydrolase</keyword>
<keyword evidence="7" id="KW-0255">Endonuclease</keyword>
<protein>
    <submittedName>
        <fullName evidence="20">Retrovirus-related Pol polyprotein from transposon TNT 1-94</fullName>
    </submittedName>
</protein>
<feature type="domain" description="Retrovirus-related Pol polyprotein from transposon TNT 1-94-like beta-barrel" evidence="19">
    <location>
        <begin position="82"/>
        <end position="122"/>
    </location>
</feature>
<evidence type="ECO:0000256" key="5">
    <source>
        <dbReference type="ARBA" id="ARBA00022723"/>
    </source>
</evidence>
<dbReference type="EMBL" id="BKCJ010006601">
    <property type="protein sequence ID" value="GEU72982.1"/>
    <property type="molecule type" value="Genomic_DNA"/>
</dbReference>
<keyword evidence="4" id="KW-0540">Nuclease</keyword>
<evidence type="ECO:0000259" key="18">
    <source>
        <dbReference type="Pfam" id="PF07727"/>
    </source>
</evidence>
<evidence type="ECO:0000256" key="7">
    <source>
        <dbReference type="ARBA" id="ARBA00022759"/>
    </source>
</evidence>
<organism evidence="20">
    <name type="scientific">Tanacetum cinerariifolium</name>
    <name type="common">Dalmatian daisy</name>
    <name type="synonym">Chrysanthemum cinerariifolium</name>
    <dbReference type="NCBI Taxonomy" id="118510"/>
    <lineage>
        <taxon>Eukaryota</taxon>
        <taxon>Viridiplantae</taxon>
        <taxon>Streptophyta</taxon>
        <taxon>Embryophyta</taxon>
        <taxon>Tracheophyta</taxon>
        <taxon>Spermatophyta</taxon>
        <taxon>Magnoliopsida</taxon>
        <taxon>eudicotyledons</taxon>
        <taxon>Gunneridae</taxon>
        <taxon>Pentapetalae</taxon>
        <taxon>asterids</taxon>
        <taxon>campanulids</taxon>
        <taxon>Asterales</taxon>
        <taxon>Asteraceae</taxon>
        <taxon>Asteroideae</taxon>
        <taxon>Anthemideae</taxon>
        <taxon>Anthemidinae</taxon>
        <taxon>Tanacetum</taxon>
    </lineage>
</organism>
<dbReference type="SUPFAM" id="SSF53098">
    <property type="entry name" value="Ribonuclease H-like"/>
    <property type="match status" value="1"/>
</dbReference>
<dbReference type="GO" id="GO:0003676">
    <property type="term" value="F:nucleic acid binding"/>
    <property type="evidence" value="ECO:0007669"/>
    <property type="project" value="InterPro"/>
</dbReference>
<keyword evidence="9" id="KW-0067">ATP-binding</keyword>
<evidence type="ECO:0000256" key="6">
    <source>
        <dbReference type="ARBA" id="ARBA00022741"/>
    </source>
</evidence>
<evidence type="ECO:0000256" key="1">
    <source>
        <dbReference type="ARBA" id="ARBA00002180"/>
    </source>
</evidence>
<evidence type="ECO:0000256" key="8">
    <source>
        <dbReference type="ARBA" id="ARBA00022801"/>
    </source>
</evidence>
<evidence type="ECO:0000256" key="4">
    <source>
        <dbReference type="ARBA" id="ARBA00022722"/>
    </source>
</evidence>
<dbReference type="PANTHER" id="PTHR42648:SF11">
    <property type="entry name" value="TRANSPOSON TY4-P GAG-POL POLYPROTEIN"/>
    <property type="match status" value="1"/>
</dbReference>
<keyword evidence="5" id="KW-0479">Metal-binding</keyword>
<comment type="function">
    <text evidence="1">The aspartyl protease (PR) mediates the proteolytic cleavages of the Gag and Gag-Pol polyproteins after assembly of the VLP.</text>
</comment>
<comment type="caution">
    <text evidence="20">The sequence shown here is derived from an EMBL/GenBank/DDBJ whole genome shotgun (WGS) entry which is preliminary data.</text>
</comment>
<feature type="domain" description="Reverse transcriptase Ty1/copia-type" evidence="18">
    <location>
        <begin position="353"/>
        <end position="436"/>
    </location>
</feature>
<keyword evidence="13" id="KW-0808">Transferase</keyword>
<dbReference type="GO" id="GO:0006508">
    <property type="term" value="P:proteolysis"/>
    <property type="evidence" value="ECO:0007669"/>
    <property type="project" value="UniProtKB-KW"/>
</dbReference>
<evidence type="ECO:0000256" key="2">
    <source>
        <dbReference type="ARBA" id="ARBA00022612"/>
    </source>
</evidence>
<evidence type="ECO:0000313" key="20">
    <source>
        <dbReference type="EMBL" id="GEU72982.1"/>
    </source>
</evidence>
<keyword evidence="13" id="KW-0548">Nucleotidyltransferase</keyword>
<dbReference type="InterPro" id="IPR036397">
    <property type="entry name" value="RNaseH_sf"/>
</dbReference>
<keyword evidence="13" id="KW-0239">DNA-directed DNA polymerase</keyword>
<dbReference type="CDD" id="cd09272">
    <property type="entry name" value="RNase_HI_RT_Ty1"/>
    <property type="match status" value="1"/>
</dbReference>
<evidence type="ECO:0000256" key="10">
    <source>
        <dbReference type="ARBA" id="ARBA00022842"/>
    </source>
</evidence>
<keyword evidence="16" id="KW-0511">Multifunctional enzyme</keyword>
<dbReference type="GO" id="GO:0005524">
    <property type="term" value="F:ATP binding"/>
    <property type="evidence" value="ECO:0007669"/>
    <property type="project" value="UniProtKB-KW"/>
</dbReference>
<gene>
    <name evidence="20" type="ORF">Tci_044960</name>
</gene>
<accession>A0A6L2MJN5</accession>
<keyword evidence="15" id="KW-0233">DNA recombination</keyword>
<evidence type="ECO:0000256" key="13">
    <source>
        <dbReference type="ARBA" id="ARBA00022932"/>
    </source>
</evidence>
<feature type="compositionally biased region" description="Basic residues" evidence="17">
    <location>
        <begin position="27"/>
        <end position="37"/>
    </location>
</feature>
<evidence type="ECO:0000256" key="17">
    <source>
        <dbReference type="SAM" id="MobiDB-lite"/>
    </source>
</evidence>
<dbReference type="Gene3D" id="3.30.420.10">
    <property type="entry name" value="Ribonuclease H-like superfamily/Ribonuclease H"/>
    <property type="match status" value="1"/>
</dbReference>
<proteinExistence type="predicted"/>
<dbReference type="GO" id="GO:0004519">
    <property type="term" value="F:endonuclease activity"/>
    <property type="evidence" value="ECO:0007669"/>
    <property type="project" value="UniProtKB-KW"/>
</dbReference>
<dbReference type="PANTHER" id="PTHR42648">
    <property type="entry name" value="TRANSPOSASE, PUTATIVE-RELATED"/>
    <property type="match status" value="1"/>
</dbReference>
<dbReference type="InterPro" id="IPR054722">
    <property type="entry name" value="PolX-like_BBD"/>
</dbReference>
<keyword evidence="6" id="KW-0547">Nucleotide-binding</keyword>
<keyword evidence="11" id="KW-0229">DNA integration</keyword>
<dbReference type="GO" id="GO:0003964">
    <property type="term" value="F:RNA-directed DNA polymerase activity"/>
    <property type="evidence" value="ECO:0007669"/>
    <property type="project" value="UniProtKB-KW"/>
</dbReference>
<evidence type="ECO:0000256" key="12">
    <source>
        <dbReference type="ARBA" id="ARBA00022918"/>
    </source>
</evidence>
<keyword evidence="12" id="KW-0695">RNA-directed DNA polymerase</keyword>
<dbReference type="GO" id="GO:0006310">
    <property type="term" value="P:DNA recombination"/>
    <property type="evidence" value="ECO:0007669"/>
    <property type="project" value="UniProtKB-KW"/>
</dbReference>
<reference evidence="20" key="1">
    <citation type="journal article" date="2019" name="Sci. Rep.">
        <title>Draft genome of Tanacetum cinerariifolium, the natural source of mosquito coil.</title>
        <authorList>
            <person name="Yamashiro T."/>
            <person name="Shiraishi A."/>
            <person name="Satake H."/>
            <person name="Nakayama K."/>
        </authorList>
    </citation>
    <scope>NUCLEOTIDE SEQUENCE</scope>
</reference>
<dbReference type="InterPro" id="IPR013103">
    <property type="entry name" value="RVT_2"/>
</dbReference>
<dbReference type="GO" id="GO:0008233">
    <property type="term" value="F:peptidase activity"/>
    <property type="evidence" value="ECO:0007669"/>
    <property type="project" value="UniProtKB-KW"/>
</dbReference>
<evidence type="ECO:0000256" key="3">
    <source>
        <dbReference type="ARBA" id="ARBA00022670"/>
    </source>
</evidence>
<dbReference type="GO" id="GO:0015074">
    <property type="term" value="P:DNA integration"/>
    <property type="evidence" value="ECO:0007669"/>
    <property type="project" value="UniProtKB-KW"/>
</dbReference>
<evidence type="ECO:0000256" key="11">
    <source>
        <dbReference type="ARBA" id="ARBA00022908"/>
    </source>
</evidence>
<evidence type="ECO:0000256" key="14">
    <source>
        <dbReference type="ARBA" id="ARBA00023113"/>
    </source>
</evidence>
<dbReference type="GO" id="GO:0003887">
    <property type="term" value="F:DNA-directed DNA polymerase activity"/>
    <property type="evidence" value="ECO:0007669"/>
    <property type="project" value="UniProtKB-KW"/>
</dbReference>
<keyword evidence="10" id="KW-0460">Magnesium</keyword>
<evidence type="ECO:0000256" key="16">
    <source>
        <dbReference type="ARBA" id="ARBA00023268"/>
    </source>
</evidence>
<dbReference type="Pfam" id="PF07727">
    <property type="entry name" value="RVT_2"/>
    <property type="match status" value="1"/>
</dbReference>
<dbReference type="InterPro" id="IPR039537">
    <property type="entry name" value="Retrotran_Ty1/copia-like"/>
</dbReference>
<keyword evidence="14" id="KW-0917">Virion maturation</keyword>
<keyword evidence="3" id="KW-0645">Protease</keyword>
<feature type="region of interest" description="Disordered" evidence="17">
    <location>
        <begin position="23"/>
        <end position="52"/>
    </location>
</feature>
<evidence type="ECO:0000259" key="19">
    <source>
        <dbReference type="Pfam" id="PF22936"/>
    </source>
</evidence>
<sequence>MKCITKDSITSKVFAPGVNSCTDASRSKPRSNTKKNRISSAKSVNKKKVEEHPRINKSSLNCTNCVDSSISSTRIVVQIILWYLDSGCSKHTTGDRSWLRNFVKQFIRIVRFENDHFGAIMGYRDYVIGDSMISKQNVIVERRNRTLIGAARTMLIFSKALMFLWAEVVATACYTQNRSLIHTRHNKTLYELVHDKKPNLTFLCIFGALCYPTNDSRDLGKLQPTADTEPMALVTLCTPTNKELEILFQLKFDEYLKPPRVKRSVSPATAVLIPIISAGIPSSTTIDQDAPSLSHSPSTSALQYPCLHHGVLDGSTSIEDNPLAPIDNDPFVNVFTLKPSSEALTSGDDIDKKGIDFEESFASVACIEAIRIFIANAASKNITIYQMDVKMAFLNGELKKEVYVSQPEGFVDPDRLTHVYRLKKALYGLKQAPRANLDDDLSISSSLHNLTEDDSDELRAGTSLPKGGLWYSKDTAIEQTAYADADCAGCQDTRRSTSRSAQFFRDNLVRSQLTDYNFAFNKILLYCDNRSATALSWSKHIDIRYHFIREQVEKGVVELYFMTTDYQLTDIFTKDLPREWFEFLLSRLDKMADENVPAPTPTRSDNQILPFVAWVPIRKSNFVLDL</sequence>
<evidence type="ECO:0000256" key="9">
    <source>
        <dbReference type="ARBA" id="ARBA00022840"/>
    </source>
</evidence>
<keyword evidence="2" id="KW-1188">Viral release from host cell</keyword>
<evidence type="ECO:0000256" key="15">
    <source>
        <dbReference type="ARBA" id="ARBA00023172"/>
    </source>
</evidence>
<dbReference type="AlphaFoldDB" id="A0A6L2MJN5"/>
<dbReference type="InterPro" id="IPR012337">
    <property type="entry name" value="RNaseH-like_sf"/>
</dbReference>